<keyword evidence="3" id="KW-1185">Reference proteome</keyword>
<dbReference type="AlphaFoldDB" id="A0A2J6STL5"/>
<name>A0A2J6STL5_9HELO</name>
<dbReference type="GeneID" id="36583788"/>
<organism evidence="2 3">
    <name type="scientific">Hyaloscypha bicolor E</name>
    <dbReference type="NCBI Taxonomy" id="1095630"/>
    <lineage>
        <taxon>Eukaryota</taxon>
        <taxon>Fungi</taxon>
        <taxon>Dikarya</taxon>
        <taxon>Ascomycota</taxon>
        <taxon>Pezizomycotina</taxon>
        <taxon>Leotiomycetes</taxon>
        <taxon>Helotiales</taxon>
        <taxon>Hyaloscyphaceae</taxon>
        <taxon>Hyaloscypha</taxon>
        <taxon>Hyaloscypha bicolor</taxon>
    </lineage>
</organism>
<sequence length="237" mass="26225">MSATSTRSPTSPLERRDIRSDSLPFKREKEHSQKWSNGHRPLAGAQIPFSSELDGTEQQLPFPKDKVRPMKQWSSINSMHKSHANKNPKPNGNYTSSRTAHKVSAVIESNDHTSSPLSKSLLELLPEHTNNTNSPIQTMIHTNSASDAEVLYSFDSRGPSPGDKGRTVDLGGLVELAEQKWVSEQTERIVKGEYEVLDNEGEKTVLAKGKKKGSPKQRATPVVVKSVVDEDDGFELI</sequence>
<dbReference type="RefSeq" id="XP_024730991.1">
    <property type="nucleotide sequence ID" value="XM_024875709.1"/>
</dbReference>
<feature type="compositionally biased region" description="Basic and acidic residues" evidence="1">
    <location>
        <begin position="13"/>
        <end position="33"/>
    </location>
</feature>
<dbReference type="Proteomes" id="UP000235371">
    <property type="component" value="Unassembled WGS sequence"/>
</dbReference>
<gene>
    <name evidence="2" type="ORF">K444DRAFT_540366</name>
</gene>
<evidence type="ECO:0000313" key="3">
    <source>
        <dbReference type="Proteomes" id="UP000235371"/>
    </source>
</evidence>
<dbReference type="EMBL" id="KZ613866">
    <property type="protein sequence ID" value="PMD54087.1"/>
    <property type="molecule type" value="Genomic_DNA"/>
</dbReference>
<proteinExistence type="predicted"/>
<evidence type="ECO:0000256" key="1">
    <source>
        <dbReference type="SAM" id="MobiDB-lite"/>
    </source>
</evidence>
<protein>
    <submittedName>
        <fullName evidence="2">Uncharacterized protein</fullName>
    </submittedName>
</protein>
<evidence type="ECO:0000313" key="2">
    <source>
        <dbReference type="EMBL" id="PMD54087.1"/>
    </source>
</evidence>
<accession>A0A2J6STL5</accession>
<feature type="region of interest" description="Disordered" evidence="1">
    <location>
        <begin position="1"/>
        <end position="100"/>
    </location>
</feature>
<feature type="compositionally biased region" description="Polar residues" evidence="1">
    <location>
        <begin position="1"/>
        <end position="11"/>
    </location>
</feature>
<reference evidence="2 3" key="1">
    <citation type="submission" date="2016-04" db="EMBL/GenBank/DDBJ databases">
        <title>A degradative enzymes factory behind the ericoid mycorrhizal symbiosis.</title>
        <authorList>
            <consortium name="DOE Joint Genome Institute"/>
            <person name="Martino E."/>
            <person name="Morin E."/>
            <person name="Grelet G."/>
            <person name="Kuo A."/>
            <person name="Kohler A."/>
            <person name="Daghino S."/>
            <person name="Barry K."/>
            <person name="Choi C."/>
            <person name="Cichocki N."/>
            <person name="Clum A."/>
            <person name="Copeland A."/>
            <person name="Hainaut M."/>
            <person name="Haridas S."/>
            <person name="Labutti K."/>
            <person name="Lindquist E."/>
            <person name="Lipzen A."/>
            <person name="Khouja H.-R."/>
            <person name="Murat C."/>
            <person name="Ohm R."/>
            <person name="Olson A."/>
            <person name="Spatafora J."/>
            <person name="Veneault-Fourrey C."/>
            <person name="Henrissat B."/>
            <person name="Grigoriev I."/>
            <person name="Martin F."/>
            <person name="Perotto S."/>
        </authorList>
    </citation>
    <scope>NUCLEOTIDE SEQUENCE [LARGE SCALE GENOMIC DNA]</scope>
    <source>
        <strain evidence="2 3">E</strain>
    </source>
</reference>
<dbReference type="OrthoDB" id="5153521at2759"/>
<dbReference type="InParanoid" id="A0A2J6STL5"/>
<feature type="compositionally biased region" description="Polar residues" evidence="1">
    <location>
        <begin position="88"/>
        <end position="98"/>
    </location>
</feature>